<dbReference type="AlphaFoldDB" id="A0A443J6W9"/>
<protein>
    <submittedName>
        <fullName evidence="1">Uncharacterized protein</fullName>
    </submittedName>
</protein>
<accession>A0A443J6W9</accession>
<comment type="caution">
    <text evidence="1">The sequence shown here is derived from an EMBL/GenBank/DDBJ whole genome shotgun (WGS) entry which is preliminary data.</text>
</comment>
<dbReference type="EMBL" id="RBZY01000058">
    <property type="protein sequence ID" value="RWR16338.1"/>
    <property type="molecule type" value="Genomic_DNA"/>
</dbReference>
<evidence type="ECO:0000313" key="1">
    <source>
        <dbReference type="EMBL" id="RWR16338.1"/>
    </source>
</evidence>
<proteinExistence type="predicted"/>
<evidence type="ECO:0000313" key="2">
    <source>
        <dbReference type="Proteomes" id="UP000285970"/>
    </source>
</evidence>
<dbReference type="OrthoDB" id="4940614at2"/>
<dbReference type="Proteomes" id="UP000285970">
    <property type="component" value="Unassembled WGS sequence"/>
</dbReference>
<name>A0A443J6W9_9MICO</name>
<gene>
    <name evidence="1" type="ORF">D8Y23_13670</name>
</gene>
<organism evidence="1 2">
    <name type="scientific">Microbacterium enclense</name>
    <dbReference type="NCBI Taxonomy" id="993073"/>
    <lineage>
        <taxon>Bacteria</taxon>
        <taxon>Bacillati</taxon>
        <taxon>Actinomycetota</taxon>
        <taxon>Actinomycetes</taxon>
        <taxon>Micrococcales</taxon>
        <taxon>Microbacteriaceae</taxon>
        <taxon>Microbacterium</taxon>
    </lineage>
</organism>
<dbReference type="RefSeq" id="WP_128218648.1">
    <property type="nucleotide sequence ID" value="NZ_RBZY01000058.1"/>
</dbReference>
<reference evidence="1 2" key="1">
    <citation type="journal article" date="2018" name="Front. Microbiol.">
        <title>Novel Insights Into Bacterial Dimethylsulfoniopropionate Catabolism in the East China Sea.</title>
        <authorList>
            <person name="Liu J."/>
            <person name="Liu J."/>
            <person name="Zhang S.H."/>
            <person name="Liang J."/>
            <person name="Lin H."/>
            <person name="Song D."/>
            <person name="Yang G.P."/>
            <person name="Todd J.D."/>
            <person name="Zhang X.H."/>
        </authorList>
    </citation>
    <scope>NUCLEOTIDE SEQUENCE [LARGE SCALE GENOMIC DNA]</scope>
    <source>
        <strain evidence="1 2">ZYFD042</strain>
    </source>
</reference>
<sequence>MVLTALRDDALHALPDGYALRLSLPWIRSLPLGGLVEPEVRIDGRPAPATVVLGDRRIDPADLDAETVWWHIQDRVALHVTDAASPGIHEVSVSFGLEVPYLEGGTDGPLRLPFFFTRALDTETPTTGVSRDVGSPA</sequence>